<dbReference type="eggNOG" id="COG3371">
    <property type="taxonomic scope" value="Bacteria"/>
</dbReference>
<sequence>MQQAKKSQIGGALSFMLGGLIYLLAEKIAALGWRQPAYSYINNYISDLGVAQCGVMPDGRDICSPLYGVMNSGFALEGVLFFIACWLLRPLFSGLSGRLMLLFGLLHGVGGILIALFHSEPSDTVFLGVSLHQFGAFLAIVGGNLTLLCAGWSQWNKPSWLIFSRLSWLLGVFGLLSVVVLTRDILPTGVAERGSVYSITFWQIFTGISLLVARSNTQQAA</sequence>
<dbReference type="AlphaFoldDB" id="A0A085GFL2"/>
<keyword evidence="3" id="KW-1185">Reference proteome</keyword>
<keyword evidence="1" id="KW-1133">Transmembrane helix</keyword>
<accession>A0A085GFL2</accession>
<gene>
    <name evidence="2" type="ORF">GEAM_1534</name>
</gene>
<evidence type="ECO:0000313" key="2">
    <source>
        <dbReference type="EMBL" id="KFC82507.1"/>
    </source>
</evidence>
<evidence type="ECO:0000313" key="3">
    <source>
        <dbReference type="Proteomes" id="UP000028640"/>
    </source>
</evidence>
<dbReference type="Proteomes" id="UP000028640">
    <property type="component" value="Unassembled WGS sequence"/>
</dbReference>
<dbReference type="RefSeq" id="WP_034790178.1">
    <property type="nucleotide sequence ID" value="NZ_JMPJ01000041.1"/>
</dbReference>
<feature type="transmembrane region" description="Helical" evidence="1">
    <location>
        <begin position="131"/>
        <end position="150"/>
    </location>
</feature>
<comment type="caution">
    <text evidence="2">The sequence shown here is derived from an EMBL/GenBank/DDBJ whole genome shotgun (WGS) entry which is preliminary data.</text>
</comment>
<dbReference type="OrthoDB" id="5191116at2"/>
<keyword evidence="1" id="KW-0472">Membrane</keyword>
<dbReference type="GeneID" id="78379881"/>
<dbReference type="Pfam" id="PF06197">
    <property type="entry name" value="DUF998"/>
    <property type="match status" value="1"/>
</dbReference>
<dbReference type="InterPro" id="IPR009339">
    <property type="entry name" value="DUF998"/>
</dbReference>
<keyword evidence="1" id="KW-0812">Transmembrane</keyword>
<name>A0A085GFL2_EWIA3</name>
<proteinExistence type="predicted"/>
<dbReference type="EMBL" id="JMPJ01000041">
    <property type="protein sequence ID" value="KFC82507.1"/>
    <property type="molecule type" value="Genomic_DNA"/>
</dbReference>
<feature type="transmembrane region" description="Helical" evidence="1">
    <location>
        <begin position="162"/>
        <end position="182"/>
    </location>
</feature>
<feature type="transmembrane region" description="Helical" evidence="1">
    <location>
        <begin position="66"/>
        <end position="87"/>
    </location>
</feature>
<organism evidence="2 3">
    <name type="scientific">Ewingella americana (strain ATCC 33852 / DSM 4580 / CCUG 14506 / JCM 5911 / LMG 7869 / NCTC 12157 / CDC 1468-78)</name>
    <dbReference type="NCBI Taxonomy" id="910964"/>
    <lineage>
        <taxon>Bacteria</taxon>
        <taxon>Pseudomonadati</taxon>
        <taxon>Pseudomonadota</taxon>
        <taxon>Gammaproteobacteria</taxon>
        <taxon>Enterobacterales</taxon>
        <taxon>Yersiniaceae</taxon>
        <taxon>Ewingella</taxon>
    </lineage>
</organism>
<protein>
    <submittedName>
        <fullName evidence="2">Major facilitator superfamily permease</fullName>
    </submittedName>
</protein>
<evidence type="ECO:0000256" key="1">
    <source>
        <dbReference type="SAM" id="Phobius"/>
    </source>
</evidence>
<feature type="transmembrane region" description="Helical" evidence="1">
    <location>
        <begin position="12"/>
        <end position="33"/>
    </location>
</feature>
<reference evidence="2 3" key="1">
    <citation type="submission" date="2014-05" db="EMBL/GenBank/DDBJ databases">
        <title>ATOL: Assembling a taxonomically balanced genome-scale reconstruction of the evolutionary history of the Enterobacteriaceae.</title>
        <authorList>
            <person name="Plunkett G.III."/>
            <person name="Neeno-Eckwall E.C."/>
            <person name="Glasner J.D."/>
            <person name="Perna N.T."/>
        </authorList>
    </citation>
    <scope>NUCLEOTIDE SEQUENCE [LARGE SCALE GENOMIC DNA]</scope>
    <source>
        <strain evidence="2 3">ATCC 33852</strain>
    </source>
</reference>
<feature type="transmembrane region" description="Helical" evidence="1">
    <location>
        <begin position="99"/>
        <end position="119"/>
    </location>
</feature>
<feature type="transmembrane region" description="Helical" evidence="1">
    <location>
        <begin position="194"/>
        <end position="213"/>
    </location>
</feature>